<sequence length="351" mass="39369">MVRRTTRKRTGSTSLPEFELDAHSTPDSHLEQPESRGEIEEQQAQSPDDLERKKSQINLPAHLTKHLPNLEYHFKRLDSSFSLQQSNTSGSTGSSLWLSSQVLSSYLTSIYLPCLLRSSRCALPSSVEEERPRAIELGSGTGLVSLLLARLGFEVLATDVEPPLGTVLRPNVEQGRHSLEKATARGQSCGSIQVSHLDWCVEFESWHWDDHGPSTDSNQGGSDAERSKREGADPKTPISKPKPYDLIFTADTVYEARLIRPLFRSIKYLYESSVIHTEGGKLKRPKLLIALERRDSGMVDLALRVARDEFGFSLKQVTERRVRKAVDGFGDGKSWDREDWSGVEIWQGELP</sequence>
<proteinExistence type="predicted"/>
<name>A0ACD0NWI4_9BASI</name>
<dbReference type="Proteomes" id="UP000245626">
    <property type="component" value="Unassembled WGS sequence"/>
</dbReference>
<evidence type="ECO:0000313" key="1">
    <source>
        <dbReference type="EMBL" id="PWN50189.1"/>
    </source>
</evidence>
<accession>A0ACD0NWI4</accession>
<protein>
    <submittedName>
        <fullName evidence="1">Uncharacterized protein</fullName>
    </submittedName>
</protein>
<evidence type="ECO:0000313" key="2">
    <source>
        <dbReference type="Proteomes" id="UP000245626"/>
    </source>
</evidence>
<keyword evidence="2" id="KW-1185">Reference proteome</keyword>
<dbReference type="EMBL" id="KZ819959">
    <property type="protein sequence ID" value="PWN50189.1"/>
    <property type="molecule type" value="Genomic_DNA"/>
</dbReference>
<organism evidence="1 2">
    <name type="scientific">Violaceomyces palustris</name>
    <dbReference type="NCBI Taxonomy" id="1673888"/>
    <lineage>
        <taxon>Eukaryota</taxon>
        <taxon>Fungi</taxon>
        <taxon>Dikarya</taxon>
        <taxon>Basidiomycota</taxon>
        <taxon>Ustilaginomycotina</taxon>
        <taxon>Ustilaginomycetes</taxon>
        <taxon>Violaceomycetales</taxon>
        <taxon>Violaceomycetaceae</taxon>
        <taxon>Violaceomyces</taxon>
    </lineage>
</organism>
<reference evidence="1 2" key="1">
    <citation type="journal article" date="2018" name="Mol. Biol. Evol.">
        <title>Broad Genomic Sampling Reveals a Smut Pathogenic Ancestry of the Fungal Clade Ustilaginomycotina.</title>
        <authorList>
            <person name="Kijpornyongpan T."/>
            <person name="Mondo S.J."/>
            <person name="Barry K."/>
            <person name="Sandor L."/>
            <person name="Lee J."/>
            <person name="Lipzen A."/>
            <person name="Pangilinan J."/>
            <person name="LaButti K."/>
            <person name="Hainaut M."/>
            <person name="Henrissat B."/>
            <person name="Grigoriev I.V."/>
            <person name="Spatafora J.W."/>
            <person name="Aime M.C."/>
        </authorList>
    </citation>
    <scope>NUCLEOTIDE SEQUENCE [LARGE SCALE GENOMIC DNA]</scope>
    <source>
        <strain evidence="1 2">SA 807</strain>
    </source>
</reference>
<gene>
    <name evidence="1" type="ORF">IE53DRAFT_330737</name>
</gene>